<sequence length="122" mass="13014">MTRVTYRHACNEKPSRADTPDDPAMLSDPRPGSTAGPSNFRGSSPVSSGLVRSVPTSPGTSRHPLQPADPRHIPANLDSHWRIASASKEALVETVITVISALVPTLAASVYYVTGHRSDDQD</sequence>
<evidence type="ECO:0000313" key="4">
    <source>
        <dbReference type="Proteomes" id="UP001500729"/>
    </source>
</evidence>
<feature type="compositionally biased region" description="Basic and acidic residues" evidence="1">
    <location>
        <begin position="9"/>
        <end position="19"/>
    </location>
</feature>
<keyword evidence="2" id="KW-0472">Membrane</keyword>
<keyword evidence="2" id="KW-0812">Transmembrane</keyword>
<comment type="caution">
    <text evidence="3">The sequence shown here is derived from an EMBL/GenBank/DDBJ whole genome shotgun (WGS) entry which is preliminary data.</text>
</comment>
<keyword evidence="2" id="KW-1133">Transmembrane helix</keyword>
<evidence type="ECO:0000313" key="3">
    <source>
        <dbReference type="EMBL" id="GAA0547437.1"/>
    </source>
</evidence>
<reference evidence="3 4" key="1">
    <citation type="journal article" date="2019" name="Int. J. Syst. Evol. Microbiol.">
        <title>The Global Catalogue of Microorganisms (GCM) 10K type strain sequencing project: providing services to taxonomists for standard genome sequencing and annotation.</title>
        <authorList>
            <consortium name="The Broad Institute Genomics Platform"/>
            <consortium name="The Broad Institute Genome Sequencing Center for Infectious Disease"/>
            <person name="Wu L."/>
            <person name="Ma J."/>
        </authorList>
    </citation>
    <scope>NUCLEOTIDE SEQUENCE [LARGE SCALE GENOMIC DNA]</scope>
    <source>
        <strain evidence="3 4">JCM 10303</strain>
    </source>
</reference>
<feature type="region of interest" description="Disordered" evidence="1">
    <location>
        <begin position="1"/>
        <end position="74"/>
    </location>
</feature>
<evidence type="ECO:0000256" key="1">
    <source>
        <dbReference type="SAM" id="MobiDB-lite"/>
    </source>
</evidence>
<protein>
    <submittedName>
        <fullName evidence="3">Uncharacterized protein</fullName>
    </submittedName>
</protein>
<organism evidence="3 4">
    <name type="scientific">Saccharopolyspora erythraea</name>
    <name type="common">Streptomyces erythraeus</name>
    <dbReference type="NCBI Taxonomy" id="1836"/>
    <lineage>
        <taxon>Bacteria</taxon>
        <taxon>Bacillati</taxon>
        <taxon>Actinomycetota</taxon>
        <taxon>Actinomycetes</taxon>
        <taxon>Pseudonocardiales</taxon>
        <taxon>Pseudonocardiaceae</taxon>
        <taxon>Saccharopolyspora</taxon>
    </lineage>
</organism>
<keyword evidence="4" id="KW-1185">Reference proteome</keyword>
<accession>A0ABN1DMJ6</accession>
<proteinExistence type="predicted"/>
<feature type="transmembrane region" description="Helical" evidence="2">
    <location>
        <begin position="90"/>
        <end position="113"/>
    </location>
</feature>
<dbReference type="EMBL" id="BAAAGS010000043">
    <property type="protein sequence ID" value="GAA0547437.1"/>
    <property type="molecule type" value="Genomic_DNA"/>
</dbReference>
<name>A0ABN1DMJ6_SACER</name>
<feature type="compositionally biased region" description="Polar residues" evidence="1">
    <location>
        <begin position="35"/>
        <end position="47"/>
    </location>
</feature>
<gene>
    <name evidence="3" type="ORF">GCM10009533_52730</name>
</gene>
<dbReference type="Proteomes" id="UP001500729">
    <property type="component" value="Unassembled WGS sequence"/>
</dbReference>
<evidence type="ECO:0000256" key="2">
    <source>
        <dbReference type="SAM" id="Phobius"/>
    </source>
</evidence>